<protein>
    <submittedName>
        <fullName evidence="1">Uncharacterized protein</fullName>
    </submittedName>
</protein>
<sequence>MRPNRSRNHLVLVISSGKIPTTTEPHTNSGDMLHVMKFNGEEPNQQRHYRRLFLTKRRVSVTLVENQPKLATLPIHSRYREVWVYTVRLKGHLRLARRTTTQAHHPWRPDLLELSSVLMEMGRGLVCFQSKEHRRDAVLRIQHLKLRNSPATVRDKMSLIKLATLIESSKKATQELNLQGKLMDQLEWLPDSVASFNSLHTTTTT</sequence>
<proteinExistence type="predicted"/>
<name>A0A8S9KC64_BRACR</name>
<organism evidence="1">
    <name type="scientific">Brassica cretica</name>
    <name type="common">Mustard</name>
    <dbReference type="NCBI Taxonomy" id="69181"/>
    <lineage>
        <taxon>Eukaryota</taxon>
        <taxon>Viridiplantae</taxon>
        <taxon>Streptophyta</taxon>
        <taxon>Embryophyta</taxon>
        <taxon>Tracheophyta</taxon>
        <taxon>Spermatophyta</taxon>
        <taxon>Magnoliopsida</taxon>
        <taxon>eudicotyledons</taxon>
        <taxon>Gunneridae</taxon>
        <taxon>Pentapetalae</taxon>
        <taxon>rosids</taxon>
        <taxon>malvids</taxon>
        <taxon>Brassicales</taxon>
        <taxon>Brassicaceae</taxon>
        <taxon>Brassiceae</taxon>
        <taxon>Brassica</taxon>
    </lineage>
</organism>
<evidence type="ECO:0000313" key="1">
    <source>
        <dbReference type="EMBL" id="KAF2592394.1"/>
    </source>
</evidence>
<dbReference type="AlphaFoldDB" id="A0A8S9KC64"/>
<comment type="caution">
    <text evidence="1">The sequence shown here is derived from an EMBL/GenBank/DDBJ whole genome shotgun (WGS) entry which is preliminary data.</text>
</comment>
<dbReference type="EMBL" id="QGKY02000164">
    <property type="protein sequence ID" value="KAF2592394.1"/>
    <property type="molecule type" value="Genomic_DNA"/>
</dbReference>
<reference evidence="1" key="1">
    <citation type="submission" date="2019-12" db="EMBL/GenBank/DDBJ databases">
        <title>Genome sequencing and annotation of Brassica cretica.</title>
        <authorList>
            <person name="Studholme D.J."/>
            <person name="Sarris P.F."/>
        </authorList>
    </citation>
    <scope>NUCLEOTIDE SEQUENCE</scope>
    <source>
        <strain evidence="1">PFS-102/07</strain>
        <tissue evidence="1">Leaf</tissue>
    </source>
</reference>
<accession>A0A8S9KC64</accession>
<gene>
    <name evidence="1" type="ORF">F2Q70_00042355</name>
</gene>